<dbReference type="SUPFAM" id="SSF54117">
    <property type="entry name" value="Interleukin 8-like chemokines"/>
    <property type="match status" value="1"/>
</dbReference>
<dbReference type="InterPro" id="IPR036048">
    <property type="entry name" value="Interleukin_8-like_sf"/>
</dbReference>
<keyword evidence="1" id="KW-0202">Cytokine</keyword>
<dbReference type="Gene3D" id="2.40.50.40">
    <property type="match status" value="1"/>
</dbReference>
<evidence type="ECO:0000313" key="4">
    <source>
        <dbReference type="EMBL" id="CAG09577.1"/>
    </source>
</evidence>
<dbReference type="Pfam" id="PF00048">
    <property type="entry name" value="IL8"/>
    <property type="match status" value="1"/>
</dbReference>
<dbReference type="AlphaFoldDB" id="Q4RPV5"/>
<dbReference type="OrthoDB" id="8905061at2759"/>
<dbReference type="GO" id="GO:0006955">
    <property type="term" value="P:immune response"/>
    <property type="evidence" value="ECO:0007669"/>
    <property type="project" value="InterPro"/>
</dbReference>
<organism evidence="4">
    <name type="scientific">Tetraodon nigroviridis</name>
    <name type="common">Spotted green pufferfish</name>
    <name type="synonym">Chelonodon nigroviridis</name>
    <dbReference type="NCBI Taxonomy" id="99883"/>
    <lineage>
        <taxon>Eukaryota</taxon>
        <taxon>Metazoa</taxon>
        <taxon>Chordata</taxon>
        <taxon>Craniata</taxon>
        <taxon>Vertebrata</taxon>
        <taxon>Euteleostomi</taxon>
        <taxon>Actinopterygii</taxon>
        <taxon>Neopterygii</taxon>
        <taxon>Teleostei</taxon>
        <taxon>Neoteleostei</taxon>
        <taxon>Acanthomorphata</taxon>
        <taxon>Eupercaria</taxon>
        <taxon>Tetraodontiformes</taxon>
        <taxon>Tetradontoidea</taxon>
        <taxon>Tetraodontidae</taxon>
        <taxon>Tetraodon</taxon>
    </lineage>
</organism>
<reference evidence="4" key="2">
    <citation type="submission" date="2004-02" db="EMBL/GenBank/DDBJ databases">
        <authorList>
            <consortium name="Genoscope"/>
            <consortium name="Whitehead Institute Centre for Genome Research"/>
        </authorList>
    </citation>
    <scope>NUCLEOTIDE SEQUENCE</scope>
</reference>
<feature type="domain" description="Chemokine interleukin-8-like" evidence="3">
    <location>
        <begin position="26"/>
        <end position="72"/>
    </location>
</feature>
<dbReference type="KEGG" id="tng:GSTEN00030920G001"/>
<dbReference type="GO" id="GO:0008009">
    <property type="term" value="F:chemokine activity"/>
    <property type="evidence" value="ECO:0007669"/>
    <property type="project" value="InterPro"/>
</dbReference>
<gene>
    <name evidence="4" type="ORF">GSTENG00030920001</name>
</gene>
<evidence type="ECO:0000256" key="2">
    <source>
        <dbReference type="SAM" id="SignalP"/>
    </source>
</evidence>
<dbReference type="EMBL" id="CAAE01015007">
    <property type="protein sequence ID" value="CAG09577.1"/>
    <property type="molecule type" value="Genomic_DNA"/>
</dbReference>
<evidence type="ECO:0000256" key="1">
    <source>
        <dbReference type="ARBA" id="ARBA00022514"/>
    </source>
</evidence>
<protein>
    <submittedName>
        <fullName evidence="4">(spotted green pufferfish) hypothetical protein</fullName>
    </submittedName>
</protein>
<comment type="caution">
    <text evidence="4">The sequence shown here is derived from an EMBL/GenBank/DDBJ whole genome shotgun (WGS) entry which is preliminary data.</text>
</comment>
<dbReference type="InterPro" id="IPR001811">
    <property type="entry name" value="Chemokine_IL8-like_dom"/>
</dbReference>
<dbReference type="GO" id="GO:0005615">
    <property type="term" value="C:extracellular space"/>
    <property type="evidence" value="ECO:0007669"/>
    <property type="project" value="UniProtKB-KW"/>
</dbReference>
<keyword evidence="2" id="KW-0732">Signal</keyword>
<evidence type="ECO:0000259" key="3">
    <source>
        <dbReference type="Pfam" id="PF00048"/>
    </source>
</evidence>
<feature type="chain" id="PRO_5004243252" evidence="2">
    <location>
        <begin position="23"/>
        <end position="94"/>
    </location>
</feature>
<accession>Q4RPV5</accession>
<reference evidence="4" key="1">
    <citation type="journal article" date="2004" name="Nature">
        <title>Genome duplication in the teleost fish Tetraodon nigroviridis reveals the early vertebrate proto-karyotype.</title>
        <authorList>
            <person name="Jaillon O."/>
            <person name="Aury J.-M."/>
            <person name="Brunet F."/>
            <person name="Petit J.-L."/>
            <person name="Stange-Thomann N."/>
            <person name="Mauceli E."/>
            <person name="Bouneau L."/>
            <person name="Fischer C."/>
            <person name="Ozouf-Costaz C."/>
            <person name="Bernot A."/>
            <person name="Nicaud S."/>
            <person name="Jaffe D."/>
            <person name="Fisher S."/>
            <person name="Lutfalla G."/>
            <person name="Dossat C."/>
            <person name="Segurens B."/>
            <person name="Dasilva C."/>
            <person name="Salanoubat M."/>
            <person name="Levy M."/>
            <person name="Boudet N."/>
            <person name="Castellano S."/>
            <person name="Anthouard V."/>
            <person name="Jubin C."/>
            <person name="Castelli V."/>
            <person name="Katinka M."/>
            <person name="Vacherie B."/>
            <person name="Biemont C."/>
            <person name="Skalli Z."/>
            <person name="Cattolico L."/>
            <person name="Poulain J."/>
            <person name="De Berardinis V."/>
            <person name="Cruaud C."/>
            <person name="Duprat S."/>
            <person name="Brottier P."/>
            <person name="Coutanceau J.-P."/>
            <person name="Gouzy J."/>
            <person name="Parra G."/>
            <person name="Lardier G."/>
            <person name="Chapple C."/>
            <person name="McKernan K.J."/>
            <person name="McEwan P."/>
            <person name="Bosak S."/>
            <person name="Kellis M."/>
            <person name="Volff J.-N."/>
            <person name="Guigo R."/>
            <person name="Zody M.C."/>
            <person name="Mesirov J."/>
            <person name="Lindblad-Toh K."/>
            <person name="Birren B."/>
            <person name="Nusbaum C."/>
            <person name="Kahn D."/>
            <person name="Robinson-Rechavi M."/>
            <person name="Laudet V."/>
            <person name="Schachter V."/>
            <person name="Quetier F."/>
            <person name="Saurin W."/>
            <person name="Scarpelli C."/>
            <person name="Wincker P."/>
            <person name="Lander E.S."/>
            <person name="Weissenbach J."/>
            <person name="Roest Crollius H."/>
        </authorList>
    </citation>
    <scope>NUCLEOTIDE SEQUENCE [LARGE SCALE GENOMIC DNA]</scope>
</reference>
<sequence length="94" mass="10494">MDLKVVAVLFLLSAFAISSSEAGIPRCCTSTRKGIHPKDVMKVVGWNLQRSGACDIDAVVLLLKNKRRMCLDWGVFKAVFPAEEKRLMKKRTAK</sequence>
<name>Q4RPV5_TETNG</name>
<feature type="signal peptide" evidence="2">
    <location>
        <begin position="1"/>
        <end position="22"/>
    </location>
</feature>
<proteinExistence type="predicted"/>